<feature type="compositionally biased region" description="Basic and acidic residues" evidence="1">
    <location>
        <begin position="84"/>
        <end position="97"/>
    </location>
</feature>
<comment type="caution">
    <text evidence="2">The sequence shown here is derived from an EMBL/GenBank/DDBJ whole genome shotgun (WGS) entry which is preliminary data.</text>
</comment>
<feature type="compositionally biased region" description="Basic and acidic residues" evidence="1">
    <location>
        <begin position="1"/>
        <end position="21"/>
    </location>
</feature>
<proteinExistence type="predicted"/>
<dbReference type="AlphaFoldDB" id="A0A388KQH9"/>
<feature type="compositionally biased region" description="Basic and acidic residues" evidence="1">
    <location>
        <begin position="123"/>
        <end position="144"/>
    </location>
</feature>
<evidence type="ECO:0000313" key="2">
    <source>
        <dbReference type="EMBL" id="GBG72314.1"/>
    </source>
</evidence>
<feature type="compositionally biased region" description="Basic and acidic residues" evidence="1">
    <location>
        <begin position="57"/>
        <end position="71"/>
    </location>
</feature>
<dbReference type="Proteomes" id="UP000265515">
    <property type="component" value="Unassembled WGS sequence"/>
</dbReference>
<dbReference type="Gramene" id="GBG72314">
    <property type="protein sequence ID" value="GBG72314"/>
    <property type="gene ID" value="CBR_g11243"/>
</dbReference>
<protein>
    <submittedName>
        <fullName evidence="2">Uncharacterized protein</fullName>
    </submittedName>
</protein>
<feature type="compositionally biased region" description="Basic and acidic residues" evidence="1">
    <location>
        <begin position="159"/>
        <end position="183"/>
    </location>
</feature>
<dbReference type="EMBL" id="BFEA01000162">
    <property type="protein sequence ID" value="GBG72314.1"/>
    <property type="molecule type" value="Genomic_DNA"/>
</dbReference>
<evidence type="ECO:0000256" key="1">
    <source>
        <dbReference type="SAM" id="MobiDB-lite"/>
    </source>
</evidence>
<sequence length="183" mass="20443">MPANQDKDVGTNEVQEKERQGNRVRKAGRVGGSGQGGEEEIARQEKGLSAEGGGTGCKERTKGRNLERDGLTVDMQVMEEESNEERKSDGREQERNGQTRSPGATSGIGGAGAQRGSRRRRERRGERREERGYRLRTRREEGGEKQIAGGRSGGGWRAQVERWNRAGGREAMEKEDRDKFERN</sequence>
<organism evidence="2 3">
    <name type="scientific">Chara braunii</name>
    <name type="common">Braun's stonewort</name>
    <dbReference type="NCBI Taxonomy" id="69332"/>
    <lineage>
        <taxon>Eukaryota</taxon>
        <taxon>Viridiplantae</taxon>
        <taxon>Streptophyta</taxon>
        <taxon>Charophyceae</taxon>
        <taxon>Charales</taxon>
        <taxon>Characeae</taxon>
        <taxon>Chara</taxon>
    </lineage>
</organism>
<reference evidence="2 3" key="1">
    <citation type="journal article" date="2018" name="Cell">
        <title>The Chara Genome: Secondary Complexity and Implications for Plant Terrestrialization.</title>
        <authorList>
            <person name="Nishiyama T."/>
            <person name="Sakayama H."/>
            <person name="Vries J.D."/>
            <person name="Buschmann H."/>
            <person name="Saint-Marcoux D."/>
            <person name="Ullrich K.K."/>
            <person name="Haas F.B."/>
            <person name="Vanderstraeten L."/>
            <person name="Becker D."/>
            <person name="Lang D."/>
            <person name="Vosolsobe S."/>
            <person name="Rombauts S."/>
            <person name="Wilhelmsson P.K.I."/>
            <person name="Janitza P."/>
            <person name="Kern R."/>
            <person name="Heyl A."/>
            <person name="Rumpler F."/>
            <person name="Villalobos L.I.A.C."/>
            <person name="Clay J.M."/>
            <person name="Skokan R."/>
            <person name="Toyoda A."/>
            <person name="Suzuki Y."/>
            <person name="Kagoshima H."/>
            <person name="Schijlen E."/>
            <person name="Tajeshwar N."/>
            <person name="Catarino B."/>
            <person name="Hetherington A.J."/>
            <person name="Saltykova A."/>
            <person name="Bonnot C."/>
            <person name="Breuninger H."/>
            <person name="Symeonidi A."/>
            <person name="Radhakrishnan G.V."/>
            <person name="Van Nieuwerburgh F."/>
            <person name="Deforce D."/>
            <person name="Chang C."/>
            <person name="Karol K.G."/>
            <person name="Hedrich R."/>
            <person name="Ulvskov P."/>
            <person name="Glockner G."/>
            <person name="Delwiche C.F."/>
            <person name="Petrasek J."/>
            <person name="Van de Peer Y."/>
            <person name="Friml J."/>
            <person name="Beilby M."/>
            <person name="Dolan L."/>
            <person name="Kohara Y."/>
            <person name="Sugano S."/>
            <person name="Fujiyama A."/>
            <person name="Delaux P.-M."/>
            <person name="Quint M."/>
            <person name="TheiBen G."/>
            <person name="Hagemann M."/>
            <person name="Harholt J."/>
            <person name="Dunand C."/>
            <person name="Zachgo S."/>
            <person name="Langdale J."/>
            <person name="Maumus F."/>
            <person name="Straeten D.V.D."/>
            <person name="Gould S.B."/>
            <person name="Rensing S.A."/>
        </authorList>
    </citation>
    <scope>NUCLEOTIDE SEQUENCE [LARGE SCALE GENOMIC DNA]</scope>
    <source>
        <strain evidence="2 3">S276</strain>
    </source>
</reference>
<evidence type="ECO:0000313" key="3">
    <source>
        <dbReference type="Proteomes" id="UP000265515"/>
    </source>
</evidence>
<keyword evidence="3" id="KW-1185">Reference proteome</keyword>
<feature type="region of interest" description="Disordered" evidence="1">
    <location>
        <begin position="1"/>
        <end position="183"/>
    </location>
</feature>
<gene>
    <name evidence="2" type="ORF">CBR_g11243</name>
</gene>
<name>A0A388KQH9_CHABU</name>
<accession>A0A388KQH9</accession>